<feature type="chain" id="PRO_5046210292" evidence="5">
    <location>
        <begin position="30"/>
        <end position="320"/>
    </location>
</feature>
<dbReference type="InterPro" id="IPR000805">
    <property type="entry name" value="Glyco_hydro_26"/>
</dbReference>
<evidence type="ECO:0000313" key="7">
    <source>
        <dbReference type="EMBL" id="TQR97442.1"/>
    </source>
</evidence>
<feature type="active site" description="Proton donor" evidence="4">
    <location>
        <position position="162"/>
    </location>
</feature>
<dbReference type="SUPFAM" id="SSF51445">
    <property type="entry name" value="(Trans)glycosidases"/>
    <property type="match status" value="1"/>
</dbReference>
<keyword evidence="8" id="KW-1185">Reference proteome</keyword>
<dbReference type="Gene3D" id="3.20.20.80">
    <property type="entry name" value="Glycosidases"/>
    <property type="match status" value="1"/>
</dbReference>
<accession>A0ABY3B176</accession>
<feature type="signal peptide" evidence="5">
    <location>
        <begin position="1"/>
        <end position="29"/>
    </location>
</feature>
<evidence type="ECO:0000256" key="2">
    <source>
        <dbReference type="ARBA" id="ARBA00022801"/>
    </source>
</evidence>
<comment type="caution">
    <text evidence="7">The sequence shown here is derived from an EMBL/GenBank/DDBJ whole genome shotgun (WGS) entry which is preliminary data.</text>
</comment>
<evidence type="ECO:0000256" key="5">
    <source>
        <dbReference type="SAM" id="SignalP"/>
    </source>
</evidence>
<dbReference type="Pfam" id="PF02156">
    <property type="entry name" value="Glyco_hydro_26"/>
    <property type="match status" value="1"/>
</dbReference>
<evidence type="ECO:0000259" key="6">
    <source>
        <dbReference type="PROSITE" id="PS51764"/>
    </source>
</evidence>
<evidence type="ECO:0000313" key="8">
    <source>
        <dbReference type="Proteomes" id="UP000319219"/>
    </source>
</evidence>
<feature type="domain" description="GH26" evidence="6">
    <location>
        <begin position="5"/>
        <end position="320"/>
    </location>
</feature>
<comment type="similarity">
    <text evidence="1 4">Belongs to the glycosyl hydrolase 26 family.</text>
</comment>
<keyword evidence="2 4" id="KW-0378">Hydrolase</keyword>
<dbReference type="PANTHER" id="PTHR40079:SF4">
    <property type="entry name" value="GH26 DOMAIN-CONTAINING PROTEIN-RELATED"/>
    <property type="match status" value="1"/>
</dbReference>
<dbReference type="EMBL" id="VIJZ01000007">
    <property type="protein sequence ID" value="TQR97442.1"/>
    <property type="molecule type" value="Genomic_DNA"/>
</dbReference>
<proteinExistence type="inferred from homology"/>
<dbReference type="InterPro" id="IPR017853">
    <property type="entry name" value="GH"/>
</dbReference>
<evidence type="ECO:0000256" key="1">
    <source>
        <dbReference type="ARBA" id="ARBA00007754"/>
    </source>
</evidence>
<dbReference type="RefSeq" id="WP_064796775.1">
    <property type="nucleotide sequence ID" value="NZ_VIJZ01000007.1"/>
</dbReference>
<keyword evidence="5" id="KW-0732">Signal</keyword>
<evidence type="ECO:0000256" key="3">
    <source>
        <dbReference type="ARBA" id="ARBA00023295"/>
    </source>
</evidence>
<feature type="active site" description="Nucleophile" evidence="4">
    <location>
        <position position="256"/>
    </location>
</feature>
<protein>
    <submittedName>
        <fullName evidence="7">Glycoside hydrolase</fullName>
    </submittedName>
</protein>
<gene>
    <name evidence="7" type="ORF">FKV70_16510</name>
</gene>
<dbReference type="Proteomes" id="UP000319219">
    <property type="component" value="Unassembled WGS sequence"/>
</dbReference>
<organism evidence="7 8">
    <name type="scientific">Paenibacillus ottowii</name>
    <dbReference type="NCBI Taxonomy" id="2315729"/>
    <lineage>
        <taxon>Bacteria</taxon>
        <taxon>Bacillati</taxon>
        <taxon>Bacillota</taxon>
        <taxon>Bacilli</taxon>
        <taxon>Bacillales</taxon>
        <taxon>Paenibacillaceae</taxon>
        <taxon>Paenibacillus</taxon>
    </lineage>
</organism>
<name>A0ABY3B176_9BACL</name>
<evidence type="ECO:0000256" key="4">
    <source>
        <dbReference type="PROSITE-ProRule" id="PRU01100"/>
    </source>
</evidence>
<keyword evidence="3 4" id="KW-0326">Glycosidase</keyword>
<dbReference type="GO" id="GO:0016787">
    <property type="term" value="F:hydrolase activity"/>
    <property type="evidence" value="ECO:0007669"/>
    <property type="project" value="UniProtKB-KW"/>
</dbReference>
<reference evidence="7 8" key="1">
    <citation type="submission" date="2019-07" db="EMBL/GenBank/DDBJ databases">
        <title>Paenibacillus ottowii sp. nov. isolated from a fermentation system processing bovine manure.</title>
        <authorList>
            <person name="Velazquez L.F."/>
            <person name="Rajbanshi S."/>
            <person name="Guan S."/>
            <person name="Hinchee M."/>
            <person name="Welsh A."/>
        </authorList>
    </citation>
    <scope>NUCLEOTIDE SEQUENCE [LARGE SCALE GENOMIC DNA]</scope>
    <source>
        <strain evidence="7 8">MS2379</strain>
    </source>
</reference>
<dbReference type="PANTHER" id="PTHR40079">
    <property type="entry name" value="MANNAN ENDO-1,4-BETA-MANNOSIDASE E-RELATED"/>
    <property type="match status" value="1"/>
</dbReference>
<sequence length="320" mass="35029">MNSLNKTKSLISALTGAALLFSLPMTAGAESNINYTGMFLGYDGSVNTSPVWTYNPDIVSYDLLNWNQGGADAASITSNSASTIQALGKIVTVSTHMPNPQGGNVNAPMSDSDFNILANTDISSINSSSPAWLQNYKAQVDNVVTGLQKFNSSPVYYRPFHEMNGGWFWWGNKNTTDYKNLYINLYNYMVTTRGMSNVNFVYAPNKGANAAAYYPGSSYVTWIGIDAYSDDPSNDNEIKMAYNDIKGLGKTYGFCEIGPAVGGDHVDRNNNQLKEFDYSLWNNALNEVYTGASFFITWDGAYAPQNNTNGSTLFTKESSQ</sequence>
<dbReference type="PROSITE" id="PS51764">
    <property type="entry name" value="GH26"/>
    <property type="match status" value="1"/>
</dbReference>
<dbReference type="PRINTS" id="PR00739">
    <property type="entry name" value="GLHYDRLASE26"/>
</dbReference>
<dbReference type="InterPro" id="IPR022790">
    <property type="entry name" value="GH26_dom"/>
</dbReference>